<evidence type="ECO:0000256" key="1">
    <source>
        <dbReference type="ARBA" id="ARBA00004323"/>
    </source>
</evidence>
<proteinExistence type="inferred from homology"/>
<dbReference type="SUPFAM" id="SSF52540">
    <property type="entry name" value="P-loop containing nucleoside triphosphate hydrolases"/>
    <property type="match status" value="1"/>
</dbReference>
<evidence type="ECO:0000313" key="17">
    <source>
        <dbReference type="Proteomes" id="UP000230750"/>
    </source>
</evidence>
<dbReference type="PANTHER" id="PTHR12788">
    <property type="entry name" value="PROTEIN-TYROSINE SULFOTRANSFERASE 2"/>
    <property type="match status" value="1"/>
</dbReference>
<evidence type="ECO:0000256" key="13">
    <source>
        <dbReference type="RuleBase" id="RU365018"/>
    </source>
</evidence>
<name>A0A2G8KI93_STIJA</name>
<evidence type="ECO:0000256" key="3">
    <source>
        <dbReference type="ARBA" id="ARBA00013262"/>
    </source>
</evidence>
<keyword evidence="6" id="KW-0735">Signal-anchor</keyword>
<feature type="region of interest" description="Disordered" evidence="14">
    <location>
        <begin position="356"/>
        <end position="396"/>
    </location>
</feature>
<keyword evidence="10" id="KW-1015">Disulfide bond</keyword>
<dbReference type="Pfam" id="PF13469">
    <property type="entry name" value="Sulfotransfer_3"/>
    <property type="match status" value="1"/>
</dbReference>
<evidence type="ECO:0000256" key="8">
    <source>
        <dbReference type="ARBA" id="ARBA00023034"/>
    </source>
</evidence>
<dbReference type="FunFam" id="3.40.50.300:FF:000290">
    <property type="entry name" value="Protein-tyrosine sulfotransferase"/>
    <property type="match status" value="1"/>
</dbReference>
<evidence type="ECO:0000313" key="16">
    <source>
        <dbReference type="EMBL" id="PIK47713.1"/>
    </source>
</evidence>
<feature type="compositionally biased region" description="Basic and acidic residues" evidence="14">
    <location>
        <begin position="369"/>
        <end position="396"/>
    </location>
</feature>
<dbReference type="GO" id="GO:0000139">
    <property type="term" value="C:Golgi membrane"/>
    <property type="evidence" value="ECO:0007669"/>
    <property type="project" value="UniProtKB-SubCell"/>
</dbReference>
<dbReference type="STRING" id="307972.A0A2G8KI93"/>
<evidence type="ECO:0000256" key="5">
    <source>
        <dbReference type="ARBA" id="ARBA00022692"/>
    </source>
</evidence>
<keyword evidence="17" id="KW-1185">Reference proteome</keyword>
<evidence type="ECO:0000256" key="7">
    <source>
        <dbReference type="ARBA" id="ARBA00022989"/>
    </source>
</evidence>
<dbReference type="InterPro" id="IPR027417">
    <property type="entry name" value="P-loop_NTPase"/>
</dbReference>
<dbReference type="AlphaFoldDB" id="A0A2G8KI93"/>
<dbReference type="GO" id="GO:0008476">
    <property type="term" value="F:protein-tyrosine sulfotransferase activity"/>
    <property type="evidence" value="ECO:0007669"/>
    <property type="project" value="UniProtKB-EC"/>
</dbReference>
<organism evidence="16 17">
    <name type="scientific">Stichopus japonicus</name>
    <name type="common">Sea cucumber</name>
    <dbReference type="NCBI Taxonomy" id="307972"/>
    <lineage>
        <taxon>Eukaryota</taxon>
        <taxon>Metazoa</taxon>
        <taxon>Echinodermata</taxon>
        <taxon>Eleutherozoa</taxon>
        <taxon>Echinozoa</taxon>
        <taxon>Holothuroidea</taxon>
        <taxon>Aspidochirotacea</taxon>
        <taxon>Aspidochirotida</taxon>
        <taxon>Stichopodidae</taxon>
        <taxon>Apostichopus</taxon>
    </lineage>
</organism>
<keyword evidence="9 15" id="KW-0472">Membrane</keyword>
<dbReference type="InterPro" id="IPR026634">
    <property type="entry name" value="TPST-like"/>
</dbReference>
<evidence type="ECO:0000256" key="6">
    <source>
        <dbReference type="ARBA" id="ARBA00022968"/>
    </source>
</evidence>
<evidence type="ECO:0000256" key="12">
    <source>
        <dbReference type="ARBA" id="ARBA00048460"/>
    </source>
</evidence>
<evidence type="ECO:0000256" key="4">
    <source>
        <dbReference type="ARBA" id="ARBA00022679"/>
    </source>
</evidence>
<dbReference type="EC" id="2.8.2.20" evidence="3 13"/>
<keyword evidence="4 13" id="KW-0808">Transferase</keyword>
<evidence type="ECO:0000256" key="15">
    <source>
        <dbReference type="SAM" id="Phobius"/>
    </source>
</evidence>
<comment type="similarity">
    <text evidence="2 13">Belongs to the protein sulfotransferase family.</text>
</comment>
<comment type="catalytic activity">
    <reaction evidence="12 13">
        <text>L-tyrosyl-[protein] + 3'-phosphoadenylyl sulfate = O-sulfo-L-tyrosine-[protein] + adenosine 3',5'-bisphosphate + H(+)</text>
        <dbReference type="Rhea" id="RHEA:16801"/>
        <dbReference type="Rhea" id="RHEA-COMP:10136"/>
        <dbReference type="Rhea" id="RHEA-COMP:11688"/>
        <dbReference type="ChEBI" id="CHEBI:15378"/>
        <dbReference type="ChEBI" id="CHEBI:46858"/>
        <dbReference type="ChEBI" id="CHEBI:58339"/>
        <dbReference type="ChEBI" id="CHEBI:58343"/>
        <dbReference type="ChEBI" id="CHEBI:65286"/>
        <dbReference type="EC" id="2.8.2.20"/>
    </reaction>
</comment>
<keyword evidence="8" id="KW-0333">Golgi apparatus</keyword>
<keyword evidence="5 15" id="KW-0812">Transmembrane</keyword>
<evidence type="ECO:0000256" key="9">
    <source>
        <dbReference type="ARBA" id="ARBA00023136"/>
    </source>
</evidence>
<dbReference type="Proteomes" id="UP000230750">
    <property type="component" value="Unassembled WGS sequence"/>
</dbReference>
<evidence type="ECO:0000256" key="11">
    <source>
        <dbReference type="ARBA" id="ARBA00023180"/>
    </source>
</evidence>
<gene>
    <name evidence="16" type="ORF">BSL78_15421</name>
</gene>
<keyword evidence="7 15" id="KW-1133">Transmembrane helix</keyword>
<evidence type="ECO:0000256" key="10">
    <source>
        <dbReference type="ARBA" id="ARBA00023157"/>
    </source>
</evidence>
<sequence>MGRYRLLHLIITAAATASLMFFFMQSGCNELENDQYLERMVQKQPHLLIDEQNVEYEYSRTMPLIFIGGMPRSGTTLMRAMIDAHSDVRCGEETRVIPRLLGMRAQWEKSPKEHARLEEAGLTGSVIDDAISAFILEVIAKHGRPAPRLCNKDPFVLRSTKYVHKIFPNSKFLLMIRDGRATVHSIISRKVTISGFDIKSYRDCLKKWNLAIESMYNQCLEVGPDWCMPVFYEQLVLHPEEWLRSIVKFLDLDWDSAVLHHQDYIGKEISLSKRERSTDQVVKPVNMEGLTKWVGQIPPDVVRDMPDLAPMLEKLGYDPRANPPNYGNPDNFVLKNEEFIRQHKDLLDEKVKEVFGDKGVDLENNPAADENHPLMRQPGDRPRPMQRKERGTGPKS</sequence>
<comment type="subcellular location">
    <subcellularLocation>
        <location evidence="1">Golgi apparatus membrane</location>
        <topology evidence="1">Single-pass type II membrane protein</topology>
    </subcellularLocation>
</comment>
<dbReference type="OrthoDB" id="545675at2759"/>
<evidence type="ECO:0000256" key="2">
    <source>
        <dbReference type="ARBA" id="ARBA00009988"/>
    </source>
</evidence>
<accession>A0A2G8KI93</accession>
<reference evidence="16 17" key="1">
    <citation type="journal article" date="2017" name="PLoS Biol.">
        <title>The sea cucumber genome provides insights into morphological evolution and visceral regeneration.</title>
        <authorList>
            <person name="Zhang X."/>
            <person name="Sun L."/>
            <person name="Yuan J."/>
            <person name="Sun Y."/>
            <person name="Gao Y."/>
            <person name="Zhang L."/>
            <person name="Li S."/>
            <person name="Dai H."/>
            <person name="Hamel J.F."/>
            <person name="Liu C."/>
            <person name="Yu Y."/>
            <person name="Liu S."/>
            <person name="Lin W."/>
            <person name="Guo K."/>
            <person name="Jin S."/>
            <person name="Xu P."/>
            <person name="Storey K.B."/>
            <person name="Huan P."/>
            <person name="Zhang T."/>
            <person name="Zhou Y."/>
            <person name="Zhang J."/>
            <person name="Lin C."/>
            <person name="Li X."/>
            <person name="Xing L."/>
            <person name="Huo D."/>
            <person name="Sun M."/>
            <person name="Wang L."/>
            <person name="Mercier A."/>
            <person name="Li F."/>
            <person name="Yang H."/>
            <person name="Xiang J."/>
        </authorList>
    </citation>
    <scope>NUCLEOTIDE SEQUENCE [LARGE SCALE GENOMIC DNA]</scope>
    <source>
        <strain evidence="16">Shaxun</strain>
        <tissue evidence="16">Muscle</tissue>
    </source>
</reference>
<dbReference type="Gene3D" id="3.40.50.300">
    <property type="entry name" value="P-loop containing nucleotide triphosphate hydrolases"/>
    <property type="match status" value="1"/>
</dbReference>
<feature type="transmembrane region" description="Helical" evidence="15">
    <location>
        <begin position="7"/>
        <end position="24"/>
    </location>
</feature>
<comment type="caution">
    <text evidence="16">The sequence shown here is derived from an EMBL/GenBank/DDBJ whole genome shotgun (WGS) entry which is preliminary data.</text>
</comment>
<keyword evidence="11" id="KW-0325">Glycoprotein</keyword>
<protein>
    <recommendedName>
        <fullName evidence="3 13">Protein-tyrosine sulfotransferase</fullName>
        <ecNumber evidence="3 13">2.8.2.20</ecNumber>
    </recommendedName>
</protein>
<evidence type="ECO:0000256" key="14">
    <source>
        <dbReference type="SAM" id="MobiDB-lite"/>
    </source>
</evidence>
<dbReference type="EMBL" id="MRZV01000563">
    <property type="protein sequence ID" value="PIK47713.1"/>
    <property type="molecule type" value="Genomic_DNA"/>
</dbReference>
<comment type="function">
    <text evidence="13">Catalyzes the O-sulfation of tyrosine residues within acidic motifs of polypeptides, using 3'-phosphoadenylyl sulfate (PAPS) as cosubstrate.</text>
</comment>
<dbReference type="PANTHER" id="PTHR12788:SF10">
    <property type="entry name" value="PROTEIN-TYROSINE SULFOTRANSFERASE"/>
    <property type="match status" value="1"/>
</dbReference>